<dbReference type="GO" id="GO:0008234">
    <property type="term" value="F:cysteine-type peptidase activity"/>
    <property type="evidence" value="ECO:0007669"/>
    <property type="project" value="InterPro"/>
</dbReference>
<dbReference type="Gene3D" id="2.60.40.10">
    <property type="entry name" value="Immunoglobulins"/>
    <property type="match status" value="2"/>
</dbReference>
<comment type="caution">
    <text evidence="3">The sequence shown here is derived from an EMBL/GenBank/DDBJ whole genome shotgun (WGS) entry which is preliminary data.</text>
</comment>
<name>A0A9D7SUZ8_9BACT</name>
<organism evidence="3 4">
    <name type="scientific">Candidatus Opimibacter skivensis</name>
    <dbReference type="NCBI Taxonomy" id="2982028"/>
    <lineage>
        <taxon>Bacteria</taxon>
        <taxon>Pseudomonadati</taxon>
        <taxon>Bacteroidota</taxon>
        <taxon>Saprospiria</taxon>
        <taxon>Saprospirales</taxon>
        <taxon>Saprospiraceae</taxon>
        <taxon>Candidatus Opimibacter</taxon>
    </lineage>
</organism>
<dbReference type="Proteomes" id="UP000808337">
    <property type="component" value="Unassembled WGS sequence"/>
</dbReference>
<dbReference type="Pfam" id="PF07705">
    <property type="entry name" value="CARDB"/>
    <property type="match status" value="1"/>
</dbReference>
<evidence type="ECO:0000259" key="1">
    <source>
        <dbReference type="Pfam" id="PF01364"/>
    </source>
</evidence>
<dbReference type="InterPro" id="IPR013783">
    <property type="entry name" value="Ig-like_fold"/>
</dbReference>
<dbReference type="InterPro" id="IPR011635">
    <property type="entry name" value="CARDB"/>
</dbReference>
<protein>
    <recommendedName>
        <fullName evidence="5">Gingipain domain-containing protein</fullName>
    </recommendedName>
</protein>
<evidence type="ECO:0000313" key="3">
    <source>
        <dbReference type="EMBL" id="MBK9982741.1"/>
    </source>
</evidence>
<dbReference type="InterPro" id="IPR029030">
    <property type="entry name" value="Caspase-like_dom_sf"/>
</dbReference>
<dbReference type="InterPro" id="IPR001769">
    <property type="entry name" value="Gingipain"/>
</dbReference>
<evidence type="ECO:0008006" key="5">
    <source>
        <dbReference type="Google" id="ProtNLM"/>
    </source>
</evidence>
<reference evidence="3 4" key="1">
    <citation type="submission" date="2020-10" db="EMBL/GenBank/DDBJ databases">
        <title>Connecting structure to function with the recovery of over 1000 high-quality activated sludge metagenome-assembled genomes encoding full-length rRNA genes using long-read sequencing.</title>
        <authorList>
            <person name="Singleton C.M."/>
            <person name="Petriglieri F."/>
            <person name="Kristensen J.M."/>
            <person name="Kirkegaard R.H."/>
            <person name="Michaelsen T.Y."/>
            <person name="Andersen M.H."/>
            <person name="Karst S.M."/>
            <person name="Dueholm M.S."/>
            <person name="Nielsen P.H."/>
            <person name="Albertsen M."/>
        </authorList>
    </citation>
    <scope>NUCLEOTIDE SEQUENCE [LARGE SCALE GENOMIC DNA]</scope>
    <source>
        <strain evidence="3">Ribe_18-Q3-R11-54_MAXAC.273</strain>
    </source>
</reference>
<evidence type="ECO:0000313" key="4">
    <source>
        <dbReference type="Proteomes" id="UP000808337"/>
    </source>
</evidence>
<evidence type="ECO:0000259" key="2">
    <source>
        <dbReference type="Pfam" id="PF07705"/>
    </source>
</evidence>
<dbReference type="SUPFAM" id="SSF52129">
    <property type="entry name" value="Caspase-like"/>
    <property type="match status" value="1"/>
</dbReference>
<gene>
    <name evidence="3" type="ORF">IPP15_10010</name>
</gene>
<dbReference type="Gene3D" id="3.40.50.1460">
    <property type="match status" value="1"/>
</dbReference>
<accession>A0A9D7SUZ8</accession>
<proteinExistence type="predicted"/>
<dbReference type="Gene3D" id="2.60.40.4070">
    <property type="match status" value="1"/>
</dbReference>
<dbReference type="GO" id="GO:0006508">
    <property type="term" value="P:proteolysis"/>
    <property type="evidence" value="ECO:0007669"/>
    <property type="project" value="InterPro"/>
</dbReference>
<dbReference type="EMBL" id="JADKGY010000006">
    <property type="protein sequence ID" value="MBK9982741.1"/>
    <property type="molecule type" value="Genomic_DNA"/>
</dbReference>
<feature type="domain" description="CARDB" evidence="2">
    <location>
        <begin position="1334"/>
        <end position="1425"/>
    </location>
</feature>
<sequence>MMEHRAFITLLLLCISLQFSFGQMIQGQDTLVGNEWIRYGQKYYKFSVDQDGVYRISKATLQSAGISDALATGTNFRIYNKGKQVPLFVSTDAQFSDADFIEFYGYRNRGELDQYLFAHPDSDLLHPDQSMYTDHNVYYLAYEGDDVPWRVDNLINDLTSPPVAEPFFMHTEFISYFDAFNDPYNASSGGGTVSYSSYLKGEGFCKGAENNSAIQISALNRFSGGPDATLHIRLVTANLNNHILVIYFNDQILDTLEERDFLIRDTSYVIPLSLLSDNNQLKVTELINGGRHSMVGIELTYPQPTTLTGFPQSSILLRGQPGAQHFVFNGFQHQGLQPIIYSHDGKNRMQGAVSGQDQVEFLWPEIFASTRLDITDPSAIKSIAQLEEKQFVDFSTDNTEFIIITHPDLMPIGTGSEYVQYRSSPEGGSYRAKAYSILDLYDQFGYGIEKHPQAIRNFVEFIHRKWSSAKMFFIIGRAIEYNKSRIAGTGWESFFFVPTFGRPGSDQLLTATNWNILARYPIGRLAITNSAAISTYLNKIKEYDTSVNSDQTLEEKAWIKNVIHIGGGMDADEQYGFKLELGTLGDQLAKSDFGAKVSFFQKQSTDIIGESQSKQLEKLLHEGSTIINYLGHSSTSTFEFNVTDPSDWNNKGRYPIFSAMGCSAGAMHGTVQSLSDRFIQPADEGVIAFISGSGSQFPQALYNWCEPWYAYIGGDGYNGTLGEGILRGLSNISNSVDIDLNNSNPYRYLLEQQTLQGDPAIKFHPLPGPDYLVDAASVSISPEVLNTKQDSFDLHFSISNIGRNIANAIGYSIKIKSPDGQEKEISHAQVQSSTFQTSVALHLPLNTNKKSGAYRLLITVDPDHLIDERPSPQAEDNNELKDNLGTIGVPFVVVDNVISAVYPPDFAIVNTVTPVLVATSSNSFTKRQDIVMELDTTALFNSPAKIHELFPGHSATLKWSPQYNYVPDRVYYWRVSTDSISPQHPYLWSKRSFIYKPGSPNGWNQSHFYQFTDDDLVQLNADSTKENFKFGRRLKNFRMVNRYHNVDLALAPLFYEDGVFNAKLTSGFRNMDVTGFVVAIDSTTGKYIINPTGGLYGSVGLTIPMEGFAYNLKDPQSRQNMINLIENVIPAGYYVFFYTYQHQGYPDYKPEEWAADEGTFGKSIFSVIEHQAPSSMIRTLATSGSKPYIILFQKDRGLIQEQIAATFDDIISVSFDGGASLSSGTFTSTLIGPSSSWHSIENQFSNLVDTAGVNVFSAYALSKSLTDTLWISHDLNSPVQSISDIDAKAYPFIRLSFTTGDSSSYKPSEINYWRVFYEGFPEFIINPDEGFVYVADSLLQGQKMSLSTYVENLSPYDADSIPVSLRIISGNNTTQELNYKIPQLNAHTSAPVQFEKATDQMSGDYQVLMEVNPGSVVNELNASNNIGILPLHVEGDALNPVLDVTFDGHHILDGDLVAAKPVIAVQLHDENEFLRLDDTSSFAMFLSFPSDVQPRRITFSEDWVQFNQAPGSGQNTASVELRPDLLEDGIYTLQVKAKDASGNLAGANDFLITFEVINAKSVSHLYNYPNPFSTSTRFVYTLTGSGSPPYYKIQIMSMTGRIVREITQDEIGPLTVGTHMTDFAWDGSDEAGGQLAAGTYLYRLIVKDENLKDFDRYRTSGDDTFFRKGWGKLVIIR</sequence>
<feature type="domain" description="Gingipain" evidence="1">
    <location>
        <begin position="401"/>
        <end position="762"/>
    </location>
</feature>
<dbReference type="Pfam" id="PF01364">
    <property type="entry name" value="Peptidase_C25"/>
    <property type="match status" value="1"/>
</dbReference>